<dbReference type="InterPro" id="IPR018089">
    <property type="entry name" value="OMPdecase_AS"/>
</dbReference>
<proteinExistence type="inferred from homology"/>
<evidence type="ECO:0000313" key="14">
    <source>
        <dbReference type="EMBL" id="ETR65586.1"/>
    </source>
</evidence>
<comment type="subunit">
    <text evidence="3 9">Homodimer.</text>
</comment>
<comment type="pathway">
    <text evidence="2 9 12">Pyrimidine metabolism; UMP biosynthesis via de novo pathway; UMP from orotate: step 2/2.</text>
</comment>
<evidence type="ECO:0000256" key="10">
    <source>
        <dbReference type="PIRSR" id="PIRSR614732-1"/>
    </source>
</evidence>
<dbReference type="FunFam" id="3.20.20.70:FF:000015">
    <property type="entry name" value="Orotidine 5'-phosphate decarboxylase"/>
    <property type="match status" value="1"/>
</dbReference>
<accession>A0A1V1NSX1</accession>
<dbReference type="GO" id="GO:0005829">
    <property type="term" value="C:cytosol"/>
    <property type="evidence" value="ECO:0007669"/>
    <property type="project" value="TreeGrafter"/>
</dbReference>
<feature type="active site" description="Proton donor" evidence="9">
    <location>
        <position position="65"/>
    </location>
</feature>
<dbReference type="InterPro" id="IPR014732">
    <property type="entry name" value="OMPdecase"/>
</dbReference>
<feature type="binding site" evidence="9 11">
    <location>
        <position position="218"/>
    </location>
    <ligand>
        <name>substrate</name>
    </ligand>
</feature>
<dbReference type="GO" id="GO:0006207">
    <property type="term" value="P:'de novo' pyrimidine nucleobase biosynthetic process"/>
    <property type="evidence" value="ECO:0007669"/>
    <property type="project" value="InterPro"/>
</dbReference>
<feature type="binding site" evidence="9 11">
    <location>
        <position position="127"/>
    </location>
    <ligand>
        <name>substrate</name>
    </ligand>
</feature>
<keyword evidence="4 9" id="KW-0210">Decarboxylase</keyword>
<dbReference type="Pfam" id="PF00215">
    <property type="entry name" value="OMPdecase"/>
    <property type="match status" value="1"/>
</dbReference>
<protein>
    <recommendedName>
        <fullName evidence="9">Orotidine 5'-phosphate decarboxylase</fullName>
        <ecNumber evidence="9">4.1.1.23</ecNumber>
    </recommendedName>
    <alternativeName>
        <fullName evidence="9">OMP decarboxylase</fullName>
        <shortName evidence="9">OMPDCase</shortName>
        <shortName evidence="9">OMPdecase</shortName>
    </alternativeName>
</protein>
<evidence type="ECO:0000256" key="7">
    <source>
        <dbReference type="ARBA" id="ARBA00049157"/>
    </source>
</evidence>
<dbReference type="NCBIfam" id="NF001273">
    <property type="entry name" value="PRK00230.1"/>
    <property type="match status" value="1"/>
</dbReference>
<sequence>MIKNTKQAICIALDVDNADTAYWLVDRLKDHVGYFKVGMQLFYHYGPALIDKLIEKEIRIFLDLKFHDIPNTVKNAAISALRMNVNMFNVHASGGHSMMQQAVEGAKEISQKNNIPMPKILGVTILTSLTQNMVSQELNWPGSLKERVCNLARLSQQAGLDGVVASPREIEWIRNVCGDDFMIVTPGIRPVWAMTQDQKRVMTPSQAMDSGADMIVVGRPVIQAEDPVLAVNRLFD</sequence>
<dbReference type="PANTHER" id="PTHR32119:SF2">
    <property type="entry name" value="OROTIDINE 5'-PHOSPHATE DECARBOXYLASE"/>
    <property type="match status" value="1"/>
</dbReference>
<dbReference type="HAMAP" id="MF_01200_B">
    <property type="entry name" value="OMPdecase_type1_B"/>
    <property type="match status" value="1"/>
</dbReference>
<dbReference type="InterPro" id="IPR013785">
    <property type="entry name" value="Aldolase_TIM"/>
</dbReference>
<keyword evidence="6 9" id="KW-0456">Lyase</keyword>
<dbReference type="CDD" id="cd04725">
    <property type="entry name" value="OMP_decarboxylase_like"/>
    <property type="match status" value="1"/>
</dbReference>
<gene>
    <name evidence="9" type="primary">pyrF</name>
    <name evidence="14" type="ORF">OMM_14018</name>
</gene>
<evidence type="ECO:0000256" key="12">
    <source>
        <dbReference type="RuleBase" id="RU000512"/>
    </source>
</evidence>
<dbReference type="EC" id="4.1.1.23" evidence="9"/>
<dbReference type="GO" id="GO:0044205">
    <property type="term" value="P:'de novo' UMP biosynthetic process"/>
    <property type="evidence" value="ECO:0007669"/>
    <property type="project" value="UniProtKB-UniRule"/>
</dbReference>
<dbReference type="GO" id="GO:0004590">
    <property type="term" value="F:orotidine-5'-phosphate decarboxylase activity"/>
    <property type="evidence" value="ECO:0007669"/>
    <property type="project" value="UniProtKB-UniRule"/>
</dbReference>
<feature type="binding site" evidence="9 11">
    <location>
        <position position="36"/>
    </location>
    <ligand>
        <name>substrate</name>
    </ligand>
</feature>
<dbReference type="SUPFAM" id="SSF51366">
    <property type="entry name" value="Ribulose-phoshate binding barrel"/>
    <property type="match status" value="1"/>
</dbReference>
<comment type="function">
    <text evidence="1 9">Catalyzes the decarboxylation of orotidine 5'-monophosphate (OMP) to uridine 5'-monophosphate (UMP).</text>
</comment>
<dbReference type="PROSITE" id="PS00156">
    <property type="entry name" value="OMPDECASE"/>
    <property type="match status" value="1"/>
</dbReference>
<evidence type="ECO:0000256" key="3">
    <source>
        <dbReference type="ARBA" id="ARBA00011738"/>
    </source>
</evidence>
<feature type="binding site" evidence="9 11">
    <location>
        <position position="14"/>
    </location>
    <ligand>
        <name>substrate</name>
    </ligand>
</feature>
<reference evidence="15" key="1">
    <citation type="submission" date="2012-11" db="EMBL/GenBank/DDBJ databases">
        <authorList>
            <person name="Lucero-Rivera Y.E."/>
            <person name="Tovar-Ramirez D."/>
        </authorList>
    </citation>
    <scope>NUCLEOTIDE SEQUENCE [LARGE SCALE GENOMIC DNA]</scope>
    <source>
        <strain evidence="15">Araruama</strain>
    </source>
</reference>
<keyword evidence="5 9" id="KW-0665">Pyrimidine biosynthesis</keyword>
<feature type="active site" description="For OMPdecase activity" evidence="10">
    <location>
        <position position="68"/>
    </location>
</feature>
<feature type="active site" description="For OMPdecase activity" evidence="10">
    <location>
        <position position="63"/>
    </location>
</feature>
<evidence type="ECO:0000256" key="4">
    <source>
        <dbReference type="ARBA" id="ARBA00022793"/>
    </source>
</evidence>
<feature type="binding site" evidence="9 11">
    <location>
        <position position="219"/>
    </location>
    <ligand>
        <name>substrate</name>
    </ligand>
</feature>
<feature type="domain" description="Orotidine 5'-phosphate decarboxylase" evidence="13">
    <location>
        <begin position="8"/>
        <end position="234"/>
    </location>
</feature>
<evidence type="ECO:0000256" key="5">
    <source>
        <dbReference type="ARBA" id="ARBA00022975"/>
    </source>
</evidence>
<feature type="binding site" evidence="9">
    <location>
        <begin position="63"/>
        <end position="72"/>
    </location>
    <ligand>
        <name>substrate</name>
    </ligand>
</feature>
<dbReference type="Gene3D" id="3.20.20.70">
    <property type="entry name" value="Aldolase class I"/>
    <property type="match status" value="1"/>
</dbReference>
<evidence type="ECO:0000256" key="6">
    <source>
        <dbReference type="ARBA" id="ARBA00023239"/>
    </source>
</evidence>
<feature type="active site" description="For OMPdecase activity" evidence="10">
    <location>
        <position position="65"/>
    </location>
</feature>
<dbReference type="SMART" id="SM00934">
    <property type="entry name" value="OMPdecase"/>
    <property type="match status" value="1"/>
</dbReference>
<evidence type="ECO:0000256" key="8">
    <source>
        <dbReference type="ARBA" id="ARBA00061012"/>
    </source>
</evidence>
<dbReference type="UniPathway" id="UPA00070">
    <property type="reaction ID" value="UER00120"/>
</dbReference>
<comment type="caution">
    <text evidence="14">The sequence shown here is derived from an EMBL/GenBank/DDBJ whole genome shotgun (WGS) entry which is preliminary data.</text>
</comment>
<evidence type="ECO:0000313" key="15">
    <source>
        <dbReference type="Proteomes" id="UP000189670"/>
    </source>
</evidence>
<dbReference type="NCBIfam" id="TIGR01740">
    <property type="entry name" value="pyrF"/>
    <property type="match status" value="1"/>
</dbReference>
<evidence type="ECO:0000256" key="1">
    <source>
        <dbReference type="ARBA" id="ARBA00002356"/>
    </source>
</evidence>
<dbReference type="InterPro" id="IPR001754">
    <property type="entry name" value="OMPdeCOase_dom"/>
</dbReference>
<feature type="binding site" evidence="9 11">
    <location>
        <position position="198"/>
    </location>
    <ligand>
        <name>substrate</name>
    </ligand>
</feature>
<dbReference type="PANTHER" id="PTHR32119">
    <property type="entry name" value="OROTIDINE 5'-PHOSPHATE DECARBOXYLASE"/>
    <property type="match status" value="1"/>
</dbReference>
<evidence type="ECO:0000256" key="2">
    <source>
        <dbReference type="ARBA" id="ARBA00004861"/>
    </source>
</evidence>
<dbReference type="EMBL" id="ATBP01002680">
    <property type="protein sequence ID" value="ETR65586.1"/>
    <property type="molecule type" value="Genomic_DNA"/>
</dbReference>
<dbReference type="InterPro" id="IPR047596">
    <property type="entry name" value="OMPdecase_bac"/>
</dbReference>
<feature type="binding site" evidence="9 11">
    <location>
        <position position="189"/>
    </location>
    <ligand>
        <name>substrate</name>
    </ligand>
</feature>
<dbReference type="InterPro" id="IPR011060">
    <property type="entry name" value="RibuloseP-bd_barrel"/>
</dbReference>
<evidence type="ECO:0000256" key="11">
    <source>
        <dbReference type="PIRSR" id="PIRSR614732-2"/>
    </source>
</evidence>
<comment type="catalytic activity">
    <reaction evidence="7 9 12">
        <text>orotidine 5'-phosphate + H(+) = UMP + CO2</text>
        <dbReference type="Rhea" id="RHEA:11596"/>
        <dbReference type="ChEBI" id="CHEBI:15378"/>
        <dbReference type="ChEBI" id="CHEBI:16526"/>
        <dbReference type="ChEBI" id="CHEBI:57538"/>
        <dbReference type="ChEBI" id="CHEBI:57865"/>
        <dbReference type="EC" id="4.1.1.23"/>
    </reaction>
</comment>
<evidence type="ECO:0000256" key="9">
    <source>
        <dbReference type="HAMAP-Rule" id="MF_01200"/>
    </source>
</evidence>
<name>A0A1V1NSX1_9BACT</name>
<dbReference type="AlphaFoldDB" id="A0A1V1NSX1"/>
<comment type="similarity">
    <text evidence="8 9">Belongs to the OMP decarboxylase family. Type 1 subfamily.</text>
</comment>
<evidence type="ECO:0000259" key="13">
    <source>
        <dbReference type="SMART" id="SM00934"/>
    </source>
</evidence>
<organism evidence="14 15">
    <name type="scientific">Candidatus Magnetoglobus multicellularis str. Araruama</name>
    <dbReference type="NCBI Taxonomy" id="890399"/>
    <lineage>
        <taxon>Bacteria</taxon>
        <taxon>Pseudomonadati</taxon>
        <taxon>Thermodesulfobacteriota</taxon>
        <taxon>Desulfobacteria</taxon>
        <taxon>Desulfobacterales</taxon>
        <taxon>Desulfobacteraceae</taxon>
        <taxon>Candidatus Magnetoglobus</taxon>
    </lineage>
</organism>
<dbReference type="Proteomes" id="UP000189670">
    <property type="component" value="Unassembled WGS sequence"/>
</dbReference>